<gene>
    <name evidence="1" type="ORF">PG996_007850</name>
</gene>
<accession>A0ABR1UZH2</accession>
<evidence type="ECO:0008006" key="3">
    <source>
        <dbReference type="Google" id="ProtNLM"/>
    </source>
</evidence>
<sequence>MADPLSVAGLAAGVVSLGLQVTGSLVSYFDAIKNRDDDLALAKRYANTIQLSINHLRSSAAYTSASQVARDNIRASVDACKVQLQALSELVDRLSTSQGGASTIRHKIRDSSNKLVYAFHRPDIKELEDRLSRANVALQGAMQVLGLDVQHYMNETLKSVRADTGLAKAGVESLASDMLVVRSETTAANTRLRDVTAVLPAIAEDAAKTGPLIVDQVGSMNFRLAEQSRTIRDGFMKGTQMNAELSVEVMQRFDQMENFLRSLKKDILDAHGQSTDAIAARLMSAPSTLREVVDVTETLPSAAQNQAAPQTSSFGVTNHRGQLPGITGKCNCRLPRKSRQRKQRKWGPLLAFDEIEIIELHRPDCELSPFATKSHNRKLGLSYIGLRAVASWAISYTFSASLGAGGHSISPHFTYYPTVNKRTSPAFRTIRLLSYALDSHWSTEEKQYFVNMFLALLSICLPVGIKMDTGIGDAITDMITMLLGYYGARPVSCNVHGEMPFSGLIDGLTHLNHPCESAGDFVTRVFNIILPKTPETPLSSDQNLTSAWYGYAGSLIYVLGMLGSSEDSAEAFGCGPLSLAILAQDVSRVETILDTSPSSMDETTTLGLTPLHLALDKPTCMRLLLSRTLPPAQLNMLEFCKNVKARREALKHVATSTLKRLQTCSMTME</sequence>
<name>A0ABR1UZH2_9PEZI</name>
<comment type="caution">
    <text evidence="1">The sequence shown here is derived from an EMBL/GenBank/DDBJ whole genome shotgun (WGS) entry which is preliminary data.</text>
</comment>
<proteinExistence type="predicted"/>
<organism evidence="1 2">
    <name type="scientific">Apiospora saccharicola</name>
    <dbReference type="NCBI Taxonomy" id="335842"/>
    <lineage>
        <taxon>Eukaryota</taxon>
        <taxon>Fungi</taxon>
        <taxon>Dikarya</taxon>
        <taxon>Ascomycota</taxon>
        <taxon>Pezizomycotina</taxon>
        <taxon>Sordariomycetes</taxon>
        <taxon>Xylariomycetidae</taxon>
        <taxon>Amphisphaeriales</taxon>
        <taxon>Apiosporaceae</taxon>
        <taxon>Apiospora</taxon>
    </lineage>
</organism>
<evidence type="ECO:0000313" key="1">
    <source>
        <dbReference type="EMBL" id="KAK8063198.1"/>
    </source>
</evidence>
<dbReference type="Proteomes" id="UP001446871">
    <property type="component" value="Unassembled WGS sequence"/>
</dbReference>
<evidence type="ECO:0000313" key="2">
    <source>
        <dbReference type="Proteomes" id="UP001446871"/>
    </source>
</evidence>
<reference evidence="1 2" key="1">
    <citation type="submission" date="2023-01" db="EMBL/GenBank/DDBJ databases">
        <title>Analysis of 21 Apiospora genomes using comparative genomics revels a genus with tremendous synthesis potential of carbohydrate active enzymes and secondary metabolites.</title>
        <authorList>
            <person name="Sorensen T."/>
        </authorList>
    </citation>
    <scope>NUCLEOTIDE SEQUENCE [LARGE SCALE GENOMIC DNA]</scope>
    <source>
        <strain evidence="1 2">CBS 83171</strain>
    </source>
</reference>
<protein>
    <recommendedName>
        <fullName evidence="3">Fungal N-terminal domain-containing protein</fullName>
    </recommendedName>
</protein>
<dbReference type="EMBL" id="JAQQWM010000005">
    <property type="protein sequence ID" value="KAK8063198.1"/>
    <property type="molecule type" value="Genomic_DNA"/>
</dbReference>
<keyword evidence="2" id="KW-1185">Reference proteome</keyword>